<dbReference type="Pfam" id="PF05940">
    <property type="entry name" value="NnrS"/>
    <property type="match status" value="1"/>
</dbReference>
<keyword evidence="1" id="KW-0472">Membrane</keyword>
<dbReference type="RefSeq" id="WP_377123795.1">
    <property type="nucleotide sequence ID" value="NZ_JBHRSD010000015.1"/>
</dbReference>
<feature type="transmembrane region" description="Helical" evidence="1">
    <location>
        <begin position="71"/>
        <end position="88"/>
    </location>
</feature>
<dbReference type="EMBL" id="JBHRSD010000015">
    <property type="protein sequence ID" value="MFC3032873.1"/>
    <property type="molecule type" value="Genomic_DNA"/>
</dbReference>
<feature type="transmembrane region" description="Helical" evidence="1">
    <location>
        <begin position="227"/>
        <end position="245"/>
    </location>
</feature>
<dbReference type="InterPro" id="IPR010266">
    <property type="entry name" value="NnrS"/>
</dbReference>
<dbReference type="Proteomes" id="UP001595453">
    <property type="component" value="Unassembled WGS sequence"/>
</dbReference>
<keyword evidence="3" id="KW-1185">Reference proteome</keyword>
<feature type="transmembrane region" description="Helical" evidence="1">
    <location>
        <begin position="311"/>
        <end position="329"/>
    </location>
</feature>
<gene>
    <name evidence="2" type="ORF">ACFOEE_10110</name>
</gene>
<evidence type="ECO:0000313" key="3">
    <source>
        <dbReference type="Proteomes" id="UP001595453"/>
    </source>
</evidence>
<evidence type="ECO:0000256" key="1">
    <source>
        <dbReference type="SAM" id="Phobius"/>
    </source>
</evidence>
<organism evidence="2 3">
    <name type="scientific">Pseudoalteromonas fenneropenaei</name>
    <dbReference type="NCBI Taxonomy" id="1737459"/>
    <lineage>
        <taxon>Bacteria</taxon>
        <taxon>Pseudomonadati</taxon>
        <taxon>Pseudomonadota</taxon>
        <taxon>Gammaproteobacteria</taxon>
        <taxon>Alteromonadales</taxon>
        <taxon>Pseudoalteromonadaceae</taxon>
        <taxon>Pseudoalteromonas</taxon>
    </lineage>
</organism>
<feature type="transmembrane region" description="Helical" evidence="1">
    <location>
        <begin position="32"/>
        <end position="51"/>
    </location>
</feature>
<feature type="transmembrane region" description="Helical" evidence="1">
    <location>
        <begin position="100"/>
        <end position="118"/>
    </location>
</feature>
<name>A0ABV7CK28_9GAMM</name>
<sequence>MRPINLLEPVNTNIAWYQISRWPLFNLGFRPLFLFTSMWACAAMLLWVALLTGNLAWQAPFPATLWHAHEMIFAFAGAVAVGFLFTAAQNWTGINTLNGLPLLLLTGVWLITRGAAFMSPWPLYSLLFGQTLFWLGAITHLTWVLHSAKSKNNYLFVVVLSALCIANLSFLILVLKQAFLLASLFTQLAVILFTVLIGIVGGRVIPFFTARGLGLSEQIRIVKTDKLLLLVSTLGVMGFVAGQIFALPVNPGYMLLLSALLHLYRTLRWFHLGVIKVPLLWSLHLGYAATALGLLAFAVSFFGFAEINKDALHLITIGGIGLMILAMMARVSLGHTSRPLHSHWLVNLGFLLCFAAALVRSLGPQVFAPHLAWLLSGALWCTAFACFIWIYFPILTQPRVDGRRG</sequence>
<feature type="transmembrane region" description="Helical" evidence="1">
    <location>
        <begin position="341"/>
        <end position="359"/>
    </location>
</feature>
<feature type="transmembrane region" description="Helical" evidence="1">
    <location>
        <begin position="124"/>
        <end position="145"/>
    </location>
</feature>
<feature type="transmembrane region" description="Helical" evidence="1">
    <location>
        <begin position="371"/>
        <end position="394"/>
    </location>
</feature>
<feature type="transmembrane region" description="Helical" evidence="1">
    <location>
        <begin position="154"/>
        <end position="175"/>
    </location>
</feature>
<comment type="caution">
    <text evidence="2">The sequence shown here is derived from an EMBL/GenBank/DDBJ whole genome shotgun (WGS) entry which is preliminary data.</text>
</comment>
<feature type="transmembrane region" description="Helical" evidence="1">
    <location>
        <begin position="181"/>
        <end position="206"/>
    </location>
</feature>
<feature type="transmembrane region" description="Helical" evidence="1">
    <location>
        <begin position="279"/>
        <end position="305"/>
    </location>
</feature>
<keyword evidence="1" id="KW-0812">Transmembrane</keyword>
<protein>
    <submittedName>
        <fullName evidence="2">NnrS family protein</fullName>
    </submittedName>
</protein>
<keyword evidence="1" id="KW-1133">Transmembrane helix</keyword>
<reference evidence="3" key="1">
    <citation type="journal article" date="2019" name="Int. J. Syst. Evol. Microbiol.">
        <title>The Global Catalogue of Microorganisms (GCM) 10K type strain sequencing project: providing services to taxonomists for standard genome sequencing and annotation.</title>
        <authorList>
            <consortium name="The Broad Institute Genomics Platform"/>
            <consortium name="The Broad Institute Genome Sequencing Center for Infectious Disease"/>
            <person name="Wu L."/>
            <person name="Ma J."/>
        </authorList>
    </citation>
    <scope>NUCLEOTIDE SEQUENCE [LARGE SCALE GENOMIC DNA]</scope>
    <source>
        <strain evidence="3">KCTC 42730</strain>
    </source>
</reference>
<proteinExistence type="predicted"/>
<accession>A0ABV7CK28</accession>
<evidence type="ECO:0000313" key="2">
    <source>
        <dbReference type="EMBL" id="MFC3032873.1"/>
    </source>
</evidence>